<dbReference type="EMBL" id="FNWU01000014">
    <property type="protein sequence ID" value="SEH62421.1"/>
    <property type="molecule type" value="Genomic_DNA"/>
</dbReference>
<evidence type="ECO:0000256" key="1">
    <source>
        <dbReference type="SAM" id="Phobius"/>
    </source>
</evidence>
<keyword evidence="1" id="KW-1133">Transmembrane helix</keyword>
<protein>
    <submittedName>
        <fullName evidence="2">Uncharacterized protein</fullName>
    </submittedName>
</protein>
<accession>A0A1H6JPC7</accession>
<dbReference type="AlphaFoldDB" id="A0A1H6JPC7"/>
<dbReference type="OrthoDB" id="295408at2157"/>
<organism evidence="2 3">
    <name type="scientific">Halopenitus malekzadehii</name>
    <dbReference type="NCBI Taxonomy" id="1267564"/>
    <lineage>
        <taxon>Archaea</taxon>
        <taxon>Methanobacteriati</taxon>
        <taxon>Methanobacteriota</taxon>
        <taxon>Stenosarchaea group</taxon>
        <taxon>Halobacteria</taxon>
        <taxon>Halobacteriales</taxon>
        <taxon>Haloferacaceae</taxon>
        <taxon>Halopenitus</taxon>
    </lineage>
</organism>
<dbReference type="Proteomes" id="UP000199215">
    <property type="component" value="Unassembled WGS sequence"/>
</dbReference>
<gene>
    <name evidence="2" type="ORF">SAMN05192561_11436</name>
</gene>
<keyword evidence="1" id="KW-0472">Membrane</keyword>
<evidence type="ECO:0000313" key="2">
    <source>
        <dbReference type="EMBL" id="SEH62421.1"/>
    </source>
</evidence>
<reference evidence="2 3" key="1">
    <citation type="submission" date="2016-10" db="EMBL/GenBank/DDBJ databases">
        <authorList>
            <person name="de Groot N.N."/>
        </authorList>
    </citation>
    <scope>NUCLEOTIDE SEQUENCE [LARGE SCALE GENOMIC DNA]</scope>
    <source>
        <strain evidence="2 3">IBRC-M10418</strain>
    </source>
</reference>
<proteinExistence type="predicted"/>
<dbReference type="Pfam" id="PF11755">
    <property type="entry name" value="DUF3311"/>
    <property type="match status" value="1"/>
</dbReference>
<sequence length="79" mass="9287">MDRSRRDLTWIFTFVILVAFAVPWFLWGTGTVIAGLPVWLWWHIGWLGLCSVVFYLFTRTAWNRGMGLDPGRQENGDRR</sequence>
<keyword evidence="3" id="KW-1185">Reference proteome</keyword>
<dbReference type="STRING" id="1267564.SAMN05192561_11436"/>
<dbReference type="RefSeq" id="WP_092817710.1">
    <property type="nucleotide sequence ID" value="NZ_FNWU01000014.1"/>
</dbReference>
<feature type="transmembrane region" description="Helical" evidence="1">
    <location>
        <begin position="39"/>
        <end position="57"/>
    </location>
</feature>
<keyword evidence="1" id="KW-0812">Transmembrane</keyword>
<dbReference type="InterPro" id="IPR021741">
    <property type="entry name" value="DUF3311"/>
</dbReference>
<name>A0A1H6JPC7_9EURY</name>
<evidence type="ECO:0000313" key="3">
    <source>
        <dbReference type="Proteomes" id="UP000199215"/>
    </source>
</evidence>
<feature type="transmembrane region" description="Helical" evidence="1">
    <location>
        <begin position="7"/>
        <end position="27"/>
    </location>
</feature>